<proteinExistence type="predicted"/>
<evidence type="ECO:0000313" key="6">
    <source>
        <dbReference type="Proteomes" id="UP000664303"/>
    </source>
</evidence>
<comment type="caution">
    <text evidence="5">The sequence shown here is derived from an EMBL/GenBank/DDBJ whole genome shotgun (WGS) entry which is preliminary data.</text>
</comment>
<sequence>MPKFKAYNYNQDTMVVINFKEQLQPGTFEHAIHFLIDNKLDLSLFDKHYKNDDGGRPAYDPAILLKIVLFAYSRGITSSREIQWCCETNIIFKALSCDAVPHFTTIAAFVSSYPEEIEQLFEQILLVCHKQGLLGNDLFAIDGCKMSSNAAKEWSGTFKELEEKKQKIRSRIRHCVQEHRKLDKNGPSDAPQAARQAQTIKTLEQAFDRIDQFLKMQAPRMGQGKRPKEVKSNITDNESAKMTTSKGTIQGYNGVATVDKKHQIIVDAQAYGHGQEHHTLRPVLESLEKRYQRLKIRQNLLNQKTIVTADTGFANEANMKYLHDRKINAYIPDNQFRSRDPRFQGQKDKHGKRHQNKPKQQKRNVIPASEFTFDPVAMTCICPVGKTLRLRGVRDSSTGQPTAYFEGRLLQCRHCPLKTRCMHNPKAADHRKGAGRQVSFQIDGKRKPTYTDWMKHRVDSDRGKAIYGHRLSVVEPVFGNMGFNKRLNRFSLRGKAKVQGQWQLYCMVHNIEKLKNYGRLSS</sequence>
<feature type="domain" description="Transposase DDE" evidence="4">
    <location>
        <begin position="381"/>
        <end position="514"/>
    </location>
</feature>
<keyword evidence="1" id="KW-0175">Coiled coil</keyword>
<evidence type="ECO:0000259" key="4">
    <source>
        <dbReference type="Pfam" id="PF13751"/>
    </source>
</evidence>
<dbReference type="EMBL" id="JAFKCZ010000028">
    <property type="protein sequence ID" value="MBN7799187.1"/>
    <property type="molecule type" value="Genomic_DNA"/>
</dbReference>
<keyword evidence="6" id="KW-1185">Reference proteome</keyword>
<protein>
    <submittedName>
        <fullName evidence="5">Transposase</fullName>
    </submittedName>
</protein>
<evidence type="ECO:0000259" key="3">
    <source>
        <dbReference type="Pfam" id="PF05598"/>
    </source>
</evidence>
<name>A0A939IPL6_9GAMM</name>
<feature type="region of interest" description="Disordered" evidence="2">
    <location>
        <begin position="219"/>
        <end position="241"/>
    </location>
</feature>
<evidence type="ECO:0000256" key="1">
    <source>
        <dbReference type="SAM" id="Coils"/>
    </source>
</evidence>
<dbReference type="Pfam" id="PF13751">
    <property type="entry name" value="DDE_Tnp_1_6"/>
    <property type="match status" value="1"/>
</dbReference>
<dbReference type="InterPro" id="IPR008490">
    <property type="entry name" value="Transposase_InsH_N"/>
</dbReference>
<accession>A0A939IPL6</accession>
<feature type="region of interest" description="Disordered" evidence="2">
    <location>
        <begin position="332"/>
        <end position="365"/>
    </location>
</feature>
<reference evidence="5" key="1">
    <citation type="submission" date="2021-02" db="EMBL/GenBank/DDBJ databases">
        <title>PHA producing bacteria isolated from coastal sediment in Guangdong, Shenzhen.</title>
        <authorList>
            <person name="Zheng W."/>
            <person name="Yu S."/>
            <person name="Huang Y."/>
        </authorList>
    </citation>
    <scope>NUCLEOTIDE SEQUENCE</scope>
    <source>
        <strain evidence="5">TN14-10</strain>
    </source>
</reference>
<feature type="compositionally biased region" description="Polar residues" evidence="2">
    <location>
        <begin position="232"/>
        <end position="241"/>
    </location>
</feature>
<gene>
    <name evidence="5" type="ORF">JYP50_21495</name>
</gene>
<dbReference type="InterPro" id="IPR025668">
    <property type="entry name" value="Tnp_DDE_dom"/>
</dbReference>
<feature type="coiled-coil region" evidence="1">
    <location>
        <begin position="151"/>
        <end position="178"/>
    </location>
</feature>
<dbReference type="RefSeq" id="WP_206562632.1">
    <property type="nucleotide sequence ID" value="NZ_JAFKCZ010000028.1"/>
</dbReference>
<dbReference type="PANTHER" id="PTHR33408">
    <property type="entry name" value="TRANSPOSASE"/>
    <property type="match status" value="1"/>
</dbReference>
<feature type="domain" description="Transposase InsH N-terminal" evidence="3">
    <location>
        <begin position="19"/>
        <end position="110"/>
    </location>
</feature>
<dbReference type="AlphaFoldDB" id="A0A939IPL6"/>
<evidence type="ECO:0000313" key="5">
    <source>
        <dbReference type="EMBL" id="MBN7799187.1"/>
    </source>
</evidence>
<dbReference type="Pfam" id="PF05598">
    <property type="entry name" value="DUF772"/>
    <property type="match status" value="1"/>
</dbReference>
<evidence type="ECO:0000256" key="2">
    <source>
        <dbReference type="SAM" id="MobiDB-lite"/>
    </source>
</evidence>
<feature type="compositionally biased region" description="Basic and acidic residues" evidence="2">
    <location>
        <begin position="336"/>
        <end position="348"/>
    </location>
</feature>
<feature type="compositionally biased region" description="Basic residues" evidence="2">
    <location>
        <begin position="349"/>
        <end position="362"/>
    </location>
</feature>
<dbReference type="Proteomes" id="UP000664303">
    <property type="component" value="Unassembled WGS sequence"/>
</dbReference>
<organism evidence="5 6">
    <name type="scientific">Parahaliea mediterranea</name>
    <dbReference type="NCBI Taxonomy" id="651086"/>
    <lineage>
        <taxon>Bacteria</taxon>
        <taxon>Pseudomonadati</taxon>
        <taxon>Pseudomonadota</taxon>
        <taxon>Gammaproteobacteria</taxon>
        <taxon>Cellvibrionales</taxon>
        <taxon>Halieaceae</taxon>
        <taxon>Parahaliea</taxon>
    </lineage>
</organism>